<comment type="caution">
    <text evidence="2">The sequence shown here is derived from an EMBL/GenBank/DDBJ whole genome shotgun (WGS) entry which is preliminary data.</text>
</comment>
<dbReference type="PANTHER" id="PTHR47219:SF20">
    <property type="entry name" value="TBC1 DOMAIN FAMILY MEMBER 2B"/>
    <property type="match status" value="1"/>
</dbReference>
<dbReference type="InterPro" id="IPR035969">
    <property type="entry name" value="Rab-GAP_TBC_sf"/>
</dbReference>
<dbReference type="PROSITE" id="PS50086">
    <property type="entry name" value="TBC_RABGAP"/>
    <property type="match status" value="1"/>
</dbReference>
<name>A0A8J8NXS2_HALGN</name>
<dbReference type="SUPFAM" id="SSF47923">
    <property type="entry name" value="Ypt/Rab-GAP domain of gyp1p"/>
    <property type="match status" value="2"/>
</dbReference>
<dbReference type="Gene3D" id="1.10.472.80">
    <property type="entry name" value="Ypt/Rab-GAP domain of gyp1p, domain 3"/>
    <property type="match status" value="1"/>
</dbReference>
<evidence type="ECO:0000313" key="3">
    <source>
        <dbReference type="Proteomes" id="UP000785679"/>
    </source>
</evidence>
<reference evidence="2" key="1">
    <citation type="submission" date="2019-06" db="EMBL/GenBank/DDBJ databases">
        <authorList>
            <person name="Zheng W."/>
        </authorList>
    </citation>
    <scope>NUCLEOTIDE SEQUENCE</scope>
    <source>
        <strain evidence="2">QDHG01</strain>
    </source>
</reference>
<dbReference type="Pfam" id="PF00566">
    <property type="entry name" value="RabGAP-TBC"/>
    <property type="match status" value="1"/>
</dbReference>
<evidence type="ECO:0000313" key="2">
    <source>
        <dbReference type="EMBL" id="TNV82151.1"/>
    </source>
</evidence>
<dbReference type="InterPro" id="IPR050302">
    <property type="entry name" value="Rab_GAP_TBC_domain"/>
</dbReference>
<dbReference type="AlphaFoldDB" id="A0A8J8NXS2"/>
<dbReference type="Proteomes" id="UP000785679">
    <property type="component" value="Unassembled WGS sequence"/>
</dbReference>
<accession>A0A8J8NXS2</accession>
<sequence length="712" mass="83843">MAESIANAIKEEDQLQSEFHRVDRLQSRFMRRSTLEQKATLPPPLPPQQLQISYEMKIQAQIKHSLDSLLLHKRPRTLSKAERKYLIKVCKIGIPSQYRRHLWLRASGAAARMKMAENRCYYQKLKDVGLNYPSPSIHQIEVDLRRTFSELEMQCTEENVDKLRNVLTAYTKRCPMISYCQGMNFIVARLLKTINQDMQSGLRLTYRESRVSTKFNTFKSFYSTSKTTKHYEEEEMSEQDRDEEESFWIFSMLVESIVPIDYYSNIVGGLIDQKVLQILLRERLPELCQHFDDVGLELSFLAHQWIICLLGCNLPQPVSDRIWDLLFLRGHKVIFQFILAIMHQMQSELMEIQEFDACMAFIDEKPRYLINEQTLIQTAESSQFKITNSLLKELRDECRSMVEEELQKSMNSIDTFKSSIQRLKFLDKFTLYKGVQRQAKELDKISLSKWDEYASIVMDIFKCNPSWPICLFDYSYKNKIPQYLCFRTSDQAPAVIEDYFYPDFEALDEHPFKPFLEEPAQADDILIERNHHLCTEKFCKNFQQLFRQGDQVLLKSENLCFLINDELDIRKRQDAYVQEISNIEISIPDQTFTPTPLQEKEPPLITTDELIEGQTSSKMNEDIQLDMADLKTRQSRYRAFSTYLTQNTLDLDLSPVIKMEEEEYEHMYRSQGSISMLQEQVLSMQRKGSVQIQKRAGFAKDRFKRRLSGKLK</sequence>
<dbReference type="Gene3D" id="1.10.8.270">
    <property type="entry name" value="putative rabgap domain of human tbc1 domain family member 14 like domains"/>
    <property type="match status" value="1"/>
</dbReference>
<feature type="domain" description="Rab-GAP TBC" evidence="1">
    <location>
        <begin position="93"/>
        <end position="330"/>
    </location>
</feature>
<dbReference type="GO" id="GO:0005096">
    <property type="term" value="F:GTPase activator activity"/>
    <property type="evidence" value="ECO:0007669"/>
    <property type="project" value="TreeGrafter"/>
</dbReference>
<organism evidence="2 3">
    <name type="scientific">Halteria grandinella</name>
    <dbReference type="NCBI Taxonomy" id="5974"/>
    <lineage>
        <taxon>Eukaryota</taxon>
        <taxon>Sar</taxon>
        <taxon>Alveolata</taxon>
        <taxon>Ciliophora</taxon>
        <taxon>Intramacronucleata</taxon>
        <taxon>Spirotrichea</taxon>
        <taxon>Stichotrichia</taxon>
        <taxon>Sporadotrichida</taxon>
        <taxon>Halteriidae</taxon>
        <taxon>Halteria</taxon>
    </lineage>
</organism>
<gene>
    <name evidence="2" type="ORF">FGO68_gene14217</name>
</gene>
<evidence type="ECO:0000259" key="1">
    <source>
        <dbReference type="PROSITE" id="PS50086"/>
    </source>
</evidence>
<dbReference type="InterPro" id="IPR000195">
    <property type="entry name" value="Rab-GAP-TBC_dom"/>
</dbReference>
<dbReference type="EMBL" id="RRYP01005313">
    <property type="protein sequence ID" value="TNV82151.1"/>
    <property type="molecule type" value="Genomic_DNA"/>
</dbReference>
<dbReference type="OrthoDB" id="292358at2759"/>
<dbReference type="GO" id="GO:0031267">
    <property type="term" value="F:small GTPase binding"/>
    <property type="evidence" value="ECO:0007669"/>
    <property type="project" value="TreeGrafter"/>
</dbReference>
<proteinExistence type="predicted"/>
<protein>
    <recommendedName>
        <fullName evidence="1">Rab-GAP TBC domain-containing protein</fullName>
    </recommendedName>
</protein>
<dbReference type="SMART" id="SM00164">
    <property type="entry name" value="TBC"/>
    <property type="match status" value="1"/>
</dbReference>
<keyword evidence="3" id="KW-1185">Reference proteome</keyword>
<dbReference type="PANTHER" id="PTHR47219">
    <property type="entry name" value="RAB GTPASE-ACTIVATING PROTEIN 1-LIKE"/>
    <property type="match status" value="1"/>
</dbReference>